<feature type="transmembrane region" description="Helical" evidence="1">
    <location>
        <begin position="74"/>
        <end position="93"/>
    </location>
</feature>
<feature type="transmembrane region" description="Helical" evidence="1">
    <location>
        <begin position="44"/>
        <end position="62"/>
    </location>
</feature>
<organism evidence="2 3">
    <name type="scientific">Erythranthe guttata</name>
    <name type="common">Yellow monkey flower</name>
    <name type="synonym">Mimulus guttatus</name>
    <dbReference type="NCBI Taxonomy" id="4155"/>
    <lineage>
        <taxon>Eukaryota</taxon>
        <taxon>Viridiplantae</taxon>
        <taxon>Streptophyta</taxon>
        <taxon>Embryophyta</taxon>
        <taxon>Tracheophyta</taxon>
        <taxon>Spermatophyta</taxon>
        <taxon>Magnoliopsida</taxon>
        <taxon>eudicotyledons</taxon>
        <taxon>Gunneridae</taxon>
        <taxon>Pentapetalae</taxon>
        <taxon>asterids</taxon>
        <taxon>lamiids</taxon>
        <taxon>Lamiales</taxon>
        <taxon>Phrymaceae</taxon>
        <taxon>Erythranthe</taxon>
    </lineage>
</organism>
<sequence length="139" mass="15260">MSDWGPVFVAVVLFVLLTPGLLIQVPGRSRFVEFGNFQTSGVSILVHAIIYFVLICILLLAIGVHIKKGLMADWGPVLIGVVLFILLQPGLLFQIPGKNRHVEFGTMKTNGKAIAVHTLIFFAFYAVLTFAVHVHIYTG</sequence>
<protein>
    <recommendedName>
        <fullName evidence="4">DUF3339 domain-containing protein</fullName>
    </recommendedName>
</protein>
<gene>
    <name evidence="2" type="ORF">MIMGU_mgv1a025760mg</name>
</gene>
<dbReference type="Proteomes" id="UP000030748">
    <property type="component" value="Unassembled WGS sequence"/>
</dbReference>
<proteinExistence type="predicted"/>
<accession>A0A022S0H1</accession>
<evidence type="ECO:0000313" key="2">
    <source>
        <dbReference type="EMBL" id="EYU45418.1"/>
    </source>
</evidence>
<name>A0A022S0H1_ERYGU</name>
<dbReference type="PANTHER" id="PTHR33128:SF66">
    <property type="entry name" value="DUF3339 DOMAIN-CONTAINING PROTEIN"/>
    <property type="match status" value="1"/>
</dbReference>
<keyword evidence="1" id="KW-0472">Membrane</keyword>
<evidence type="ECO:0000256" key="1">
    <source>
        <dbReference type="SAM" id="Phobius"/>
    </source>
</evidence>
<keyword evidence="1" id="KW-0812">Transmembrane</keyword>
<evidence type="ECO:0008006" key="4">
    <source>
        <dbReference type="Google" id="ProtNLM"/>
    </source>
</evidence>
<keyword evidence="1" id="KW-1133">Transmembrane helix</keyword>
<keyword evidence="3" id="KW-1185">Reference proteome</keyword>
<dbReference type="EMBL" id="KI630190">
    <property type="protein sequence ID" value="EYU45418.1"/>
    <property type="molecule type" value="Genomic_DNA"/>
</dbReference>
<dbReference type="InterPro" id="IPR021775">
    <property type="entry name" value="DUF3339"/>
</dbReference>
<feature type="transmembrane region" description="Helical" evidence="1">
    <location>
        <begin position="6"/>
        <end position="23"/>
    </location>
</feature>
<dbReference type="AlphaFoldDB" id="A0A022S0H1"/>
<dbReference type="Pfam" id="PF11820">
    <property type="entry name" value="DUF3339"/>
    <property type="match status" value="2"/>
</dbReference>
<feature type="transmembrane region" description="Helical" evidence="1">
    <location>
        <begin position="114"/>
        <end position="136"/>
    </location>
</feature>
<reference evidence="2 3" key="1">
    <citation type="journal article" date="2013" name="Proc. Natl. Acad. Sci. U.S.A.">
        <title>Fine-scale variation in meiotic recombination in Mimulus inferred from population shotgun sequencing.</title>
        <authorList>
            <person name="Hellsten U."/>
            <person name="Wright K.M."/>
            <person name="Jenkins J."/>
            <person name="Shu S."/>
            <person name="Yuan Y."/>
            <person name="Wessler S.R."/>
            <person name="Schmutz J."/>
            <person name="Willis J.H."/>
            <person name="Rokhsar D.S."/>
        </authorList>
    </citation>
    <scope>NUCLEOTIDE SEQUENCE [LARGE SCALE GENOMIC DNA]</scope>
    <source>
        <strain evidence="3">cv. DUN x IM62</strain>
    </source>
</reference>
<dbReference type="PANTHER" id="PTHR33128">
    <property type="entry name" value="OS05G0103400 PROTEIN"/>
    <property type="match status" value="1"/>
</dbReference>
<evidence type="ECO:0000313" key="3">
    <source>
        <dbReference type="Proteomes" id="UP000030748"/>
    </source>
</evidence>
<dbReference type="STRING" id="4155.A0A022S0H1"/>